<keyword evidence="2" id="KW-1185">Reference proteome</keyword>
<reference evidence="2" key="2">
    <citation type="journal article" date="2018" name="Plant J.">
        <title>The Sorghum bicolor reference genome: improved assembly, gene annotations, a transcriptome atlas, and signatures of genome organization.</title>
        <authorList>
            <person name="McCormick R.F."/>
            <person name="Truong S.K."/>
            <person name="Sreedasyam A."/>
            <person name="Jenkins J."/>
            <person name="Shu S."/>
            <person name="Sims D."/>
            <person name="Kennedy M."/>
            <person name="Amirebrahimi M."/>
            <person name="Weers B.D."/>
            <person name="McKinley B."/>
            <person name="Mattison A."/>
            <person name="Morishige D.T."/>
            <person name="Grimwood J."/>
            <person name="Schmutz J."/>
            <person name="Mullet J.E."/>
        </authorList>
    </citation>
    <scope>NUCLEOTIDE SEQUENCE [LARGE SCALE GENOMIC DNA]</scope>
    <source>
        <strain evidence="2">cv. BTx623</strain>
    </source>
</reference>
<dbReference type="Gramene" id="OQU88863">
    <property type="protein sequence ID" value="OQU88863"/>
    <property type="gene ID" value="SORBI_3002G107532"/>
</dbReference>
<name>A0A1W0W3D7_SORBI</name>
<dbReference type="EMBL" id="CM000761">
    <property type="protein sequence ID" value="OQU88863.1"/>
    <property type="molecule type" value="Genomic_DNA"/>
</dbReference>
<evidence type="ECO:0000313" key="2">
    <source>
        <dbReference type="Proteomes" id="UP000000768"/>
    </source>
</evidence>
<accession>A0A1W0W3D7</accession>
<dbReference type="AlphaFoldDB" id="A0A1W0W3D7"/>
<dbReference type="Proteomes" id="UP000000768">
    <property type="component" value="Chromosome 2"/>
</dbReference>
<evidence type="ECO:0000313" key="1">
    <source>
        <dbReference type="EMBL" id="OQU88863.1"/>
    </source>
</evidence>
<gene>
    <name evidence="1" type="ORF">SORBI_3002G107532</name>
</gene>
<organism evidence="1 2">
    <name type="scientific">Sorghum bicolor</name>
    <name type="common">Sorghum</name>
    <name type="synonym">Sorghum vulgare</name>
    <dbReference type="NCBI Taxonomy" id="4558"/>
    <lineage>
        <taxon>Eukaryota</taxon>
        <taxon>Viridiplantae</taxon>
        <taxon>Streptophyta</taxon>
        <taxon>Embryophyta</taxon>
        <taxon>Tracheophyta</taxon>
        <taxon>Spermatophyta</taxon>
        <taxon>Magnoliopsida</taxon>
        <taxon>Liliopsida</taxon>
        <taxon>Poales</taxon>
        <taxon>Poaceae</taxon>
        <taxon>PACMAD clade</taxon>
        <taxon>Panicoideae</taxon>
        <taxon>Andropogonodae</taxon>
        <taxon>Andropogoneae</taxon>
        <taxon>Sorghinae</taxon>
        <taxon>Sorghum</taxon>
    </lineage>
</organism>
<protein>
    <submittedName>
        <fullName evidence="1">Uncharacterized protein</fullName>
    </submittedName>
</protein>
<proteinExistence type="predicted"/>
<sequence length="101" mass="11039">MENQMKEGLAQSEIMSSSAHTKRADMAWAEGNAGSKNEISVLSGMPVAMSSLLNNLPEHLSVGFFFCDDNPEGIEAHNEFQGPTLSVHLATDFMKLVFLHD</sequence>
<dbReference type="InParanoid" id="A0A1W0W3D7"/>
<reference evidence="1 2" key="1">
    <citation type="journal article" date="2009" name="Nature">
        <title>The Sorghum bicolor genome and the diversification of grasses.</title>
        <authorList>
            <person name="Paterson A.H."/>
            <person name="Bowers J.E."/>
            <person name="Bruggmann R."/>
            <person name="Dubchak I."/>
            <person name="Grimwood J."/>
            <person name="Gundlach H."/>
            <person name="Haberer G."/>
            <person name="Hellsten U."/>
            <person name="Mitros T."/>
            <person name="Poliakov A."/>
            <person name="Schmutz J."/>
            <person name="Spannagl M."/>
            <person name="Tang H."/>
            <person name="Wang X."/>
            <person name="Wicker T."/>
            <person name="Bharti A.K."/>
            <person name="Chapman J."/>
            <person name="Feltus F.A."/>
            <person name="Gowik U."/>
            <person name="Grigoriev I.V."/>
            <person name="Lyons E."/>
            <person name="Maher C.A."/>
            <person name="Martis M."/>
            <person name="Narechania A."/>
            <person name="Otillar R.P."/>
            <person name="Penning B.W."/>
            <person name="Salamov A.A."/>
            <person name="Wang Y."/>
            <person name="Zhang L."/>
            <person name="Carpita N.C."/>
            <person name="Freeling M."/>
            <person name="Gingle A.R."/>
            <person name="Hash C.T."/>
            <person name="Keller B."/>
            <person name="Klein P."/>
            <person name="Kresovich S."/>
            <person name="McCann M.C."/>
            <person name="Ming R."/>
            <person name="Peterson D.G."/>
            <person name="Mehboob-ur-Rahman"/>
            <person name="Ware D."/>
            <person name="Westhoff P."/>
            <person name="Mayer K.F."/>
            <person name="Messing J."/>
            <person name="Rokhsar D.S."/>
        </authorList>
    </citation>
    <scope>NUCLEOTIDE SEQUENCE [LARGE SCALE GENOMIC DNA]</scope>
    <source>
        <strain evidence="2">cv. BTx623</strain>
    </source>
</reference>